<feature type="region of interest" description="Disordered" evidence="1">
    <location>
        <begin position="623"/>
        <end position="655"/>
    </location>
</feature>
<proteinExistence type="predicted"/>
<feature type="compositionally biased region" description="Low complexity" evidence="1">
    <location>
        <begin position="623"/>
        <end position="639"/>
    </location>
</feature>
<dbReference type="PANTHER" id="PTHR12975:SF6">
    <property type="entry name" value="TRAFFICKING PROTEIN PARTICLE COMPLEX SUBUNIT 8"/>
    <property type="match status" value="1"/>
</dbReference>
<dbReference type="OMA" id="ELICECA"/>
<reference evidence="2 3" key="1">
    <citation type="journal article" date="2010" name="Plant Cell">
        <title>The Chlorella variabilis NC64A genome reveals adaptation to photosymbiosis, coevolution with viruses, and cryptic sex.</title>
        <authorList>
            <person name="Blanc G."/>
            <person name="Duncan G."/>
            <person name="Agarkova I."/>
            <person name="Borodovsky M."/>
            <person name="Gurnon J."/>
            <person name="Kuo A."/>
            <person name="Lindquist E."/>
            <person name="Lucas S."/>
            <person name="Pangilinan J."/>
            <person name="Polle J."/>
            <person name="Salamov A."/>
            <person name="Terry A."/>
            <person name="Yamada T."/>
            <person name="Dunigan D.D."/>
            <person name="Grigoriev I.V."/>
            <person name="Claverie J.M."/>
            <person name="Van Etten J.L."/>
        </authorList>
    </citation>
    <scope>NUCLEOTIDE SEQUENCE [LARGE SCALE GENOMIC DNA]</scope>
    <source>
        <strain evidence="2 3">NC64A</strain>
    </source>
</reference>
<dbReference type="EMBL" id="GL433837">
    <property type="protein sequence ID" value="EFN58687.1"/>
    <property type="molecule type" value="Genomic_DNA"/>
</dbReference>
<dbReference type="PANTHER" id="PTHR12975">
    <property type="entry name" value="TRANSPORT PROTEIN TRAPP"/>
    <property type="match status" value="1"/>
</dbReference>
<name>E1Z6P9_CHLVA</name>
<dbReference type="RefSeq" id="XP_005850789.1">
    <property type="nucleotide sequence ID" value="XM_005850727.1"/>
</dbReference>
<dbReference type="FunCoup" id="E1Z6P9">
    <property type="interactions" value="1726"/>
</dbReference>
<keyword evidence="3" id="KW-1185">Reference proteome</keyword>
<gene>
    <name evidence="2" type="ORF">CHLNCDRAFT_140298</name>
</gene>
<accession>E1Z6P9</accession>
<dbReference type="STRING" id="554065.E1Z6P9"/>
<dbReference type="Proteomes" id="UP000008141">
    <property type="component" value="Unassembled WGS sequence"/>
</dbReference>
<dbReference type="eggNOG" id="KOG1938">
    <property type="taxonomic scope" value="Eukaryota"/>
</dbReference>
<evidence type="ECO:0000313" key="3">
    <source>
        <dbReference type="Proteomes" id="UP000008141"/>
    </source>
</evidence>
<dbReference type="OrthoDB" id="437922at2759"/>
<dbReference type="Pfam" id="PF12739">
    <property type="entry name" value="TRAPPC-Trs85"/>
    <property type="match status" value="1"/>
</dbReference>
<dbReference type="KEGG" id="cvr:CHLNCDRAFT_140298"/>
<dbReference type="InParanoid" id="E1Z6P9"/>
<evidence type="ECO:0000313" key="2">
    <source>
        <dbReference type="EMBL" id="EFN58687.1"/>
    </source>
</evidence>
<dbReference type="GO" id="GO:1990072">
    <property type="term" value="C:TRAPPIII protein complex"/>
    <property type="evidence" value="ECO:0007669"/>
    <property type="project" value="TreeGrafter"/>
</dbReference>
<sequence>MFQPAPEVADAYLRGVLSAAAGEDASVDVPELQELLGSAGVAARRADPPTPWYRLYRREFLRLMQFGEHETLDHPVACILALPADHAGNLAAAFAALWRHSALPPLMQAGVMESAGVLRHYVLLHDAASQGPEVLVAAQEKLHQLGSTLGTSCQVLSINSGSGGGSPVGPRLWADMLHGCLPDGGGGEPAERPPVPPGGLGAWLSEADMSGLAGFVHELAVRSILPHMEMRLRALNVQVTANRKGLKNQLKSLLWRKGALDSASTPGTPSASGGAAGAAGVSYAGGSVESHMRQLSDLALMLGDYDTASSTLRLLASDTKADRAYKAYAGVQEALGAAAVLAGAPPSDAMASYKEALHRYAQLSQANPRNREGARYATRSVLLLAAYLQALGQYGEATAALMKAHFQEENLRAGLLLEQAAYCLLSHQPPHTRKFAFHLVLAGLRFDMCEQKQLSTRAYTQVLGVYSGRQWSLIEEHLHDALGRQAREGDDATGAVRHFMAMLVCPSNNLYCQQLYLTQFMDALRTAQAQLGFALPLELPLPEVNCERVTVAARWADLLQWRGGAAGGSRMRLAEAEENQRSCCVGEAVGLDVELHNPLQLDLHVTHLRLACTWDPATSSSGAGMLASGSSASRSPDGSLVPAPSEGGGQQQQPGFQVHEDNVTLQGGKRVIVHLRVVPLKPGSLHLHGLAWLLNGTAHGQAAFHIPRPISRKPGSSSKVLLDADRPAPGGMSFRVLPPMPRLEVSVTGLPAAVLAGEVVCCSMRLKNSGAMTLQHLSMAAAGTAGIFLGGGPAAGSGNGSDGIGSDGIGVAVYMLPNVRLGVGQELTLPVWFRFAALG</sequence>
<dbReference type="AlphaFoldDB" id="E1Z6P9"/>
<evidence type="ECO:0000256" key="1">
    <source>
        <dbReference type="SAM" id="MobiDB-lite"/>
    </source>
</evidence>
<organism evidence="3">
    <name type="scientific">Chlorella variabilis</name>
    <name type="common">Green alga</name>
    <dbReference type="NCBI Taxonomy" id="554065"/>
    <lineage>
        <taxon>Eukaryota</taxon>
        <taxon>Viridiplantae</taxon>
        <taxon>Chlorophyta</taxon>
        <taxon>core chlorophytes</taxon>
        <taxon>Trebouxiophyceae</taxon>
        <taxon>Chlorellales</taxon>
        <taxon>Chlorellaceae</taxon>
        <taxon>Chlorella clade</taxon>
        <taxon>Chlorella</taxon>
    </lineage>
</organism>
<dbReference type="GeneID" id="17358029"/>
<dbReference type="InterPro" id="IPR024420">
    <property type="entry name" value="TRAPP_III_complex_Trs85"/>
</dbReference>
<protein>
    <submittedName>
        <fullName evidence="2">Uncharacterized protein</fullName>
    </submittedName>
</protein>